<proteinExistence type="predicted"/>
<dbReference type="Proteomes" id="UP000007969">
    <property type="component" value="Chromosome"/>
</dbReference>
<dbReference type="PROSITE" id="PS50937">
    <property type="entry name" value="HTH_MERR_2"/>
    <property type="match status" value="1"/>
</dbReference>
<dbReference type="CDD" id="cd00592">
    <property type="entry name" value="HTH_MerR-like"/>
    <property type="match status" value="1"/>
</dbReference>
<dbReference type="Gene3D" id="1.10.1660.10">
    <property type="match status" value="1"/>
</dbReference>
<dbReference type="SMART" id="SM00422">
    <property type="entry name" value="HTH_MERR"/>
    <property type="match status" value="1"/>
</dbReference>
<dbReference type="HOGENOM" id="CLU_078432_0_0_9"/>
<reference evidence="6" key="1">
    <citation type="submission" date="2005-09" db="EMBL/GenBank/DDBJ databases">
        <title>Complete genome sequence of Clostridium kluyveri and comparative genomics of Clostridia species.</title>
        <authorList>
            <person name="Inui M."/>
            <person name="Nonaka H."/>
            <person name="Shinoda Y."/>
            <person name="Ikenaga Y."/>
            <person name="Abe M."/>
            <person name="Naito K."/>
            <person name="Vertes A.A."/>
            <person name="Yukawa H."/>
        </authorList>
    </citation>
    <scope>NUCLEOTIDE SEQUENCE [LARGE SCALE GENOMIC DNA]</scope>
    <source>
        <strain evidence="6">NBRC 12016</strain>
    </source>
</reference>
<accession>B9DXL9</accession>
<evidence type="ECO:0000256" key="1">
    <source>
        <dbReference type="ARBA" id="ARBA00023015"/>
    </source>
</evidence>
<dbReference type="KEGG" id="ckr:CKR_3411"/>
<dbReference type="PANTHER" id="PTHR30204">
    <property type="entry name" value="REDOX-CYCLING DRUG-SENSING TRANSCRIPTIONAL ACTIVATOR SOXR"/>
    <property type="match status" value="1"/>
</dbReference>
<dbReference type="InterPro" id="IPR000551">
    <property type="entry name" value="MerR-type_HTH_dom"/>
</dbReference>
<dbReference type="GO" id="GO:0003700">
    <property type="term" value="F:DNA-binding transcription factor activity"/>
    <property type="evidence" value="ECO:0007669"/>
    <property type="project" value="InterPro"/>
</dbReference>
<evidence type="ECO:0000313" key="5">
    <source>
        <dbReference type="EMBL" id="BAH08462.1"/>
    </source>
</evidence>
<dbReference type="GO" id="GO:0003677">
    <property type="term" value="F:DNA binding"/>
    <property type="evidence" value="ECO:0007669"/>
    <property type="project" value="UniProtKB-KW"/>
</dbReference>
<keyword evidence="2" id="KW-0238">DNA-binding</keyword>
<evidence type="ECO:0000313" key="6">
    <source>
        <dbReference type="Proteomes" id="UP000007969"/>
    </source>
</evidence>
<feature type="domain" description="HTH merR-type" evidence="4">
    <location>
        <begin position="15"/>
        <end position="80"/>
    </location>
</feature>
<name>B9DXL9_CLOK1</name>
<dbReference type="SUPFAM" id="SSF46955">
    <property type="entry name" value="Putative DNA-binding domain"/>
    <property type="match status" value="1"/>
</dbReference>
<dbReference type="AlphaFoldDB" id="B9DXL9"/>
<dbReference type="InterPro" id="IPR047057">
    <property type="entry name" value="MerR_fam"/>
</dbReference>
<evidence type="ECO:0000259" key="4">
    <source>
        <dbReference type="PROSITE" id="PS50937"/>
    </source>
</evidence>
<gene>
    <name evidence="5" type="ordered locus">CKR_3411</name>
</gene>
<dbReference type="Pfam" id="PF13411">
    <property type="entry name" value="MerR_1"/>
    <property type="match status" value="1"/>
</dbReference>
<dbReference type="InterPro" id="IPR009061">
    <property type="entry name" value="DNA-bd_dom_put_sf"/>
</dbReference>
<organism evidence="5 6">
    <name type="scientific">Clostridium kluyveri (strain NBRC 12016)</name>
    <dbReference type="NCBI Taxonomy" id="583346"/>
    <lineage>
        <taxon>Bacteria</taxon>
        <taxon>Bacillati</taxon>
        <taxon>Bacillota</taxon>
        <taxon>Clostridia</taxon>
        <taxon>Eubacteriales</taxon>
        <taxon>Clostridiaceae</taxon>
        <taxon>Clostridium</taxon>
    </lineage>
</organism>
<evidence type="ECO:0000256" key="2">
    <source>
        <dbReference type="ARBA" id="ARBA00023125"/>
    </source>
</evidence>
<evidence type="ECO:0000256" key="3">
    <source>
        <dbReference type="ARBA" id="ARBA00023163"/>
    </source>
</evidence>
<keyword evidence="1" id="KW-0805">Transcription regulation</keyword>
<dbReference type="PANTHER" id="PTHR30204:SF94">
    <property type="entry name" value="HEAVY METAL-DEPENDENT TRANSCRIPTIONAL REGULATOR HI_0293-RELATED"/>
    <property type="match status" value="1"/>
</dbReference>
<sequence>MRAIRIVLGGKFMLIKEVCEKCRLTKKAIEYYESKNLIHPQILENGYRNYSDSDISALKEISVLRKCGISIADIAEILISSNKPAALAKCKYITELRMQRLNDIQKCMDSLIANYDVNREFDYLQTHDADLYTVKENLVFAFPGNYGLYVSMHFGRFLNGTIETEKQRKAYDAIVQYLDHVDVYLPSELSEFLELLFNASEKIDALKMEEEINGKMHKMLADTDCYLERNREEIERYIEFKSSDEYQNSDAGKIQRYMLDFQKESGYQEVLIANMKILSPAYAEYLKKVEAANDIMLKKFPKAKDM</sequence>
<protein>
    <recommendedName>
        <fullName evidence="4">HTH merR-type domain-containing protein</fullName>
    </recommendedName>
</protein>
<dbReference type="EMBL" id="AP009049">
    <property type="protein sequence ID" value="BAH08462.1"/>
    <property type="molecule type" value="Genomic_DNA"/>
</dbReference>
<keyword evidence="3" id="KW-0804">Transcription</keyword>